<accession>A0A376DXP6</accession>
<protein>
    <submittedName>
        <fullName evidence="1">Uncharacterized protein</fullName>
    </submittedName>
</protein>
<evidence type="ECO:0000313" key="1">
    <source>
        <dbReference type="EMBL" id="STC97157.1"/>
    </source>
</evidence>
<name>A0A376DXP6_CHRCU</name>
<dbReference type="EMBL" id="UFVQ01000003">
    <property type="protein sequence ID" value="STC97157.1"/>
    <property type="molecule type" value="Genomic_DNA"/>
</dbReference>
<evidence type="ECO:0000313" key="2">
    <source>
        <dbReference type="Proteomes" id="UP000255224"/>
    </source>
</evidence>
<sequence length="33" mass="3709">MEIILSTARKKQQKDCGTMGVINLVLNNLNYSI</sequence>
<dbReference type="AlphaFoldDB" id="A0A376DXP6"/>
<dbReference type="Proteomes" id="UP000255224">
    <property type="component" value="Unassembled WGS sequence"/>
</dbReference>
<proteinExistence type="predicted"/>
<reference evidence="1 2" key="1">
    <citation type="submission" date="2018-06" db="EMBL/GenBank/DDBJ databases">
        <authorList>
            <consortium name="Pathogen Informatics"/>
            <person name="Doyle S."/>
        </authorList>
    </citation>
    <scope>NUCLEOTIDE SEQUENCE [LARGE SCALE GENOMIC DNA]</scope>
    <source>
        <strain evidence="1 2">NCTC13533</strain>
    </source>
</reference>
<organism evidence="1 2">
    <name type="scientific">Chryseobacterium carnipullorum</name>
    <dbReference type="NCBI Taxonomy" id="1124835"/>
    <lineage>
        <taxon>Bacteria</taxon>
        <taxon>Pseudomonadati</taxon>
        <taxon>Bacteroidota</taxon>
        <taxon>Flavobacteriia</taxon>
        <taxon>Flavobacteriales</taxon>
        <taxon>Weeksellaceae</taxon>
        <taxon>Chryseobacterium group</taxon>
        <taxon>Chryseobacterium</taxon>
    </lineage>
</organism>
<gene>
    <name evidence="1" type="ORF">NCTC13533_02359</name>
</gene>